<dbReference type="EMBL" id="VRTY01000104">
    <property type="protein sequence ID" value="TXK30867.1"/>
    <property type="molecule type" value="Genomic_DNA"/>
</dbReference>
<dbReference type="RefSeq" id="WP_147923590.1">
    <property type="nucleotide sequence ID" value="NZ_VRTY01000104.1"/>
</dbReference>
<gene>
    <name evidence="1" type="ORF">FVR03_20210</name>
</gene>
<organism evidence="1 2">
    <name type="scientific">Pontibacter qinzhouensis</name>
    <dbReference type="NCBI Taxonomy" id="2603253"/>
    <lineage>
        <taxon>Bacteria</taxon>
        <taxon>Pseudomonadati</taxon>
        <taxon>Bacteroidota</taxon>
        <taxon>Cytophagia</taxon>
        <taxon>Cytophagales</taxon>
        <taxon>Hymenobacteraceae</taxon>
        <taxon>Pontibacter</taxon>
    </lineage>
</organism>
<reference evidence="1 2" key="1">
    <citation type="submission" date="2019-08" db="EMBL/GenBank/DDBJ databases">
        <authorList>
            <person name="Shi S."/>
        </authorList>
    </citation>
    <scope>NUCLEOTIDE SEQUENCE [LARGE SCALE GENOMIC DNA]</scope>
    <source>
        <strain evidence="1 2">GY10130</strain>
    </source>
</reference>
<comment type="caution">
    <text evidence="1">The sequence shown here is derived from an EMBL/GenBank/DDBJ whole genome shotgun (WGS) entry which is preliminary data.</text>
</comment>
<dbReference type="OrthoDB" id="9855078at2"/>
<keyword evidence="2" id="KW-1185">Reference proteome</keyword>
<sequence>MYQQDKTAFKHISRTALQMATDINLKHMYAEEVNSDGFPCEVVFCVIEDKMMAVLMSQLVLLGWYESSHEEKTATNEACSGNYYLHLSTNKVLALEHSVLDEFCIAKFVDKGVFDVVSQIKYYRLKELNMPFLRKLKIAQTFSIAD</sequence>
<accession>A0A5C8J3U1</accession>
<proteinExistence type="predicted"/>
<evidence type="ECO:0000313" key="1">
    <source>
        <dbReference type="EMBL" id="TXK30867.1"/>
    </source>
</evidence>
<evidence type="ECO:0000313" key="2">
    <source>
        <dbReference type="Proteomes" id="UP000321926"/>
    </source>
</evidence>
<name>A0A5C8J3U1_9BACT</name>
<protein>
    <submittedName>
        <fullName evidence="1">Uncharacterized protein</fullName>
    </submittedName>
</protein>
<dbReference type="AlphaFoldDB" id="A0A5C8J3U1"/>
<dbReference type="Proteomes" id="UP000321926">
    <property type="component" value="Unassembled WGS sequence"/>
</dbReference>